<feature type="region of interest" description="Disordered" evidence="1">
    <location>
        <begin position="1"/>
        <end position="20"/>
    </location>
</feature>
<keyword evidence="2" id="KW-1133">Transmembrane helix</keyword>
<sequence length="766" mass="82140">MFAAGAAHLSDSVQTTSQSEYAGDYAGVGTLYQQRPVQLASSSFNIREWPQRQSGPSRETSLQGHLHGPKFASHSRPTAIAHEIDTFPAPLTAHNSLASFKAAHAPTASSSQGGCSSDTHRTSSNVDLDFSFEAEMPPYRQPDSLGPVDLTGVPASGVAERDFVEIDMVPSQHDVPEGQLVRSSSGLLVDAKRERASSAMDLRAQFKAAEVAAAHAQLTALSSGADDSDNMSSEEFSRRAEVREGKRPAEGERAISQTAPVPTLARFARPKELFVPTATDGHVVLIPEVSPPRSAPPRFSATFASQQEHARLERSKVAEKRTSRVYPLPLRLLQRDRYADQAHVQLRLGSRHGPTPSESDLDSADPSPLFDSDWEGTARTAPSTPNDTPYLQGCFDPEDLAPPVPHRLDSSGRAMLGEGDVGLGIGLGVMCEGDGDLSEEQDGTIERNQYPMVPLRACRRASLPPPPPQGRHHTIPSVSISPPSCLPEDEETFRPPVGTSSSTLSEDSAADPTVSPTRRISRRLSIALGEPVADNIRDSPLSPASTPTPDLAASPTVRTPQHLLVNPTPTRFLSLRSPSFSFSPAPLRLVKVQLLRAAGYGAGPAPRQGTPSSSSGAHTAVAVQGGTMTRSSSTWRDFVDFATLSPTAHFDEVVPAKLILFAGFFLGPWCWLVGGWYMRPEDGEFRSTRGLRCREPDCGCGRILRGSALRAHPAAVAAKNDRAVRVGEQRFAGLDRWIFWNRFAASASAAVIVALVAVAIWAAITA</sequence>
<evidence type="ECO:0000313" key="3">
    <source>
        <dbReference type="EMBL" id="POY71251.1"/>
    </source>
</evidence>
<name>A0A2S5B3H6_9BASI</name>
<dbReference type="STRING" id="741276.A0A2S5B3H6"/>
<protein>
    <submittedName>
        <fullName evidence="3">Uncharacterized protein</fullName>
    </submittedName>
</protein>
<proteinExistence type="predicted"/>
<feature type="compositionally biased region" description="Basic and acidic residues" evidence="1">
    <location>
        <begin position="235"/>
        <end position="252"/>
    </location>
</feature>
<feature type="compositionally biased region" description="Polar residues" evidence="1">
    <location>
        <begin position="380"/>
        <end position="389"/>
    </location>
</feature>
<comment type="caution">
    <text evidence="3">The sequence shown here is derived from an EMBL/GenBank/DDBJ whole genome shotgun (WGS) entry which is preliminary data.</text>
</comment>
<feature type="compositionally biased region" description="Polar residues" evidence="1">
    <location>
        <begin position="11"/>
        <end position="20"/>
    </location>
</feature>
<dbReference type="AlphaFoldDB" id="A0A2S5B3H6"/>
<feature type="region of interest" description="Disordered" evidence="1">
    <location>
        <begin position="458"/>
        <end position="520"/>
    </location>
</feature>
<feature type="region of interest" description="Disordered" evidence="1">
    <location>
        <begin position="534"/>
        <end position="555"/>
    </location>
</feature>
<evidence type="ECO:0000256" key="2">
    <source>
        <dbReference type="SAM" id="Phobius"/>
    </source>
</evidence>
<accession>A0A2S5B3H6</accession>
<dbReference type="EMBL" id="PJQD01000085">
    <property type="protein sequence ID" value="POY71251.1"/>
    <property type="molecule type" value="Genomic_DNA"/>
</dbReference>
<evidence type="ECO:0000256" key="1">
    <source>
        <dbReference type="SAM" id="MobiDB-lite"/>
    </source>
</evidence>
<keyword evidence="2" id="KW-0812">Transmembrane</keyword>
<dbReference type="Proteomes" id="UP000237144">
    <property type="component" value="Unassembled WGS sequence"/>
</dbReference>
<dbReference type="OrthoDB" id="3251367at2759"/>
<organism evidence="3 4">
    <name type="scientific">Rhodotorula taiwanensis</name>
    <dbReference type="NCBI Taxonomy" id="741276"/>
    <lineage>
        <taxon>Eukaryota</taxon>
        <taxon>Fungi</taxon>
        <taxon>Dikarya</taxon>
        <taxon>Basidiomycota</taxon>
        <taxon>Pucciniomycotina</taxon>
        <taxon>Microbotryomycetes</taxon>
        <taxon>Sporidiobolales</taxon>
        <taxon>Sporidiobolaceae</taxon>
        <taxon>Rhodotorula</taxon>
    </lineage>
</organism>
<feature type="transmembrane region" description="Helical" evidence="2">
    <location>
        <begin position="658"/>
        <end position="678"/>
    </location>
</feature>
<reference evidence="3 4" key="1">
    <citation type="journal article" date="2018" name="Front. Microbiol.">
        <title>Prospects for Fungal Bioremediation of Acidic Radioactive Waste Sites: Characterization and Genome Sequence of Rhodotorula taiwanensis MD1149.</title>
        <authorList>
            <person name="Tkavc R."/>
            <person name="Matrosova V.Y."/>
            <person name="Grichenko O.E."/>
            <person name="Gostincar C."/>
            <person name="Volpe R.P."/>
            <person name="Klimenkova P."/>
            <person name="Gaidamakova E.K."/>
            <person name="Zhou C.E."/>
            <person name="Stewart B.J."/>
            <person name="Lyman M.G."/>
            <person name="Malfatti S.A."/>
            <person name="Rubinfeld B."/>
            <person name="Courtot M."/>
            <person name="Singh J."/>
            <person name="Dalgard C.L."/>
            <person name="Hamilton T."/>
            <person name="Frey K.G."/>
            <person name="Gunde-Cimerman N."/>
            <person name="Dugan L."/>
            <person name="Daly M.J."/>
        </authorList>
    </citation>
    <scope>NUCLEOTIDE SEQUENCE [LARGE SCALE GENOMIC DNA]</scope>
    <source>
        <strain evidence="3 4">MD1149</strain>
    </source>
</reference>
<keyword evidence="2" id="KW-0472">Membrane</keyword>
<gene>
    <name evidence="3" type="ORF">BMF94_5563</name>
</gene>
<feature type="region of interest" description="Disordered" evidence="1">
    <location>
        <begin position="347"/>
        <end position="408"/>
    </location>
</feature>
<feature type="region of interest" description="Disordered" evidence="1">
    <location>
        <begin position="47"/>
        <end position="73"/>
    </location>
</feature>
<evidence type="ECO:0000313" key="4">
    <source>
        <dbReference type="Proteomes" id="UP000237144"/>
    </source>
</evidence>
<feature type="region of interest" description="Disordered" evidence="1">
    <location>
        <begin position="222"/>
        <end position="252"/>
    </location>
</feature>
<feature type="transmembrane region" description="Helical" evidence="2">
    <location>
        <begin position="743"/>
        <end position="764"/>
    </location>
</feature>
<keyword evidence="4" id="KW-1185">Reference proteome</keyword>
<feature type="compositionally biased region" description="Polar residues" evidence="1">
    <location>
        <begin position="47"/>
        <end position="63"/>
    </location>
</feature>